<evidence type="ECO:0000313" key="3">
    <source>
        <dbReference type="Proteomes" id="UP000017200"/>
    </source>
</evidence>
<accession>U5HHN9</accession>
<reference evidence="3" key="1">
    <citation type="submission" date="2010-11" db="EMBL/GenBank/DDBJ databases">
        <title>The genome sequence of Microbotryum violaceum strain p1A1 Lamole.</title>
        <authorList>
            <person name="Cuomo C."/>
            <person name="Perlin M."/>
            <person name="Young S.K."/>
            <person name="Zeng Q."/>
            <person name="Gargeya S."/>
            <person name="Alvarado L."/>
            <person name="Berlin A."/>
            <person name="Chapman S.B."/>
            <person name="Chen Z."/>
            <person name="Freedman E."/>
            <person name="Gellesch M."/>
            <person name="Goldberg J."/>
            <person name="Griggs A."/>
            <person name="Gujja S."/>
            <person name="Heilman E."/>
            <person name="Heiman D."/>
            <person name="Howarth C."/>
            <person name="Mehta T."/>
            <person name="Neiman D."/>
            <person name="Pearson M."/>
            <person name="Roberts A."/>
            <person name="Saif S."/>
            <person name="Shea T."/>
            <person name="Shenoy N."/>
            <person name="Sisk P."/>
            <person name="Stolte C."/>
            <person name="Sykes S."/>
            <person name="White J."/>
            <person name="Yandava C."/>
            <person name="Haas B."/>
            <person name="Nusbaum C."/>
            <person name="Birren B."/>
        </authorList>
    </citation>
    <scope>NUCLEOTIDE SEQUENCE [LARGE SCALE GENOMIC DNA]</scope>
    <source>
        <strain evidence="3">p1A1 Lamole</strain>
    </source>
</reference>
<proteinExistence type="predicted"/>
<dbReference type="InParanoid" id="U5HHN9"/>
<dbReference type="Proteomes" id="UP000017200">
    <property type="component" value="Unassembled WGS sequence"/>
</dbReference>
<reference evidence="1" key="2">
    <citation type="submission" date="2010-11" db="EMBL/GenBank/DDBJ databases">
        <authorList>
            <consortium name="The Broad Institute Genome Sequencing Platform"/>
            <person name="Earl A."/>
            <person name="Ward D."/>
            <person name="Feldgarden M."/>
            <person name="Gevers D."/>
            <person name="Butler R."/>
            <person name="Young S.K."/>
            <person name="Zeng Q."/>
            <person name="Gargeya S."/>
            <person name="Fitzgerald M."/>
            <person name="Haas B."/>
            <person name="Abouelleil A."/>
            <person name="Alvarado L."/>
            <person name="Arachchi H.M."/>
            <person name="Berlin A."/>
            <person name="Brown A."/>
            <person name="Chapman S.B."/>
            <person name="Chen Z."/>
            <person name="Dunbar C."/>
            <person name="Freedman E."/>
            <person name="Gearin G."/>
            <person name="Gellesch M."/>
            <person name="Goldberg J."/>
            <person name="Griggs A."/>
            <person name="Gujja S."/>
            <person name="Heilman E."/>
            <person name="Heiman D."/>
            <person name="Howarth C."/>
            <person name="Larson L."/>
            <person name="Lui A."/>
            <person name="MacDonald P.J.P."/>
            <person name="Mehta T."/>
            <person name="Montmayeur A."/>
            <person name="Murphy C."/>
            <person name="Neiman D."/>
            <person name="Pearson M."/>
            <person name="Priest M."/>
            <person name="Roberts A."/>
            <person name="Saif S."/>
            <person name="Shea T."/>
            <person name="Shenoy N."/>
            <person name="Sisk P."/>
            <person name="Stolte C."/>
            <person name="Sykes S."/>
            <person name="White J."/>
            <person name="Yandava C."/>
            <person name="Wortman J."/>
            <person name="Nusbaum C."/>
            <person name="Birren B."/>
        </authorList>
    </citation>
    <scope>NUCLEOTIDE SEQUENCE</scope>
    <source>
        <strain evidence="1">P1A1 Lamole</strain>
    </source>
</reference>
<keyword evidence="3" id="KW-1185">Reference proteome</keyword>
<sequence length="96" mass="10520">MRPAFPIHRLEHAAPTTRVSHAAKPNLLPRFLLSDDKDKDSTELTESTQAIRVERGHYGTAALAIPSDNDRGSPLQGVWLLGKVFSMAPVHGKVPK</sequence>
<evidence type="ECO:0000313" key="1">
    <source>
        <dbReference type="EMBL" id="KDE02905.1"/>
    </source>
</evidence>
<name>U5HHN9_USTV1</name>
<feature type="non-terminal residue" evidence="1">
    <location>
        <position position="96"/>
    </location>
</feature>
<dbReference type="EMBL" id="AEIJ01000809">
    <property type="status" value="NOT_ANNOTATED_CDS"/>
    <property type="molecule type" value="Genomic_DNA"/>
</dbReference>
<gene>
    <name evidence="1" type="ORF">MVLG_06565</name>
</gene>
<dbReference type="HOGENOM" id="CLU_2365440_0_0_1"/>
<reference evidence="2" key="4">
    <citation type="submission" date="2015-06" db="UniProtKB">
        <authorList>
            <consortium name="EnsemblFungi"/>
        </authorList>
    </citation>
    <scope>IDENTIFICATION</scope>
</reference>
<dbReference type="EnsemblFungi" id="MVLG_06565T0">
    <property type="protein sequence ID" value="MVLG_06565T0"/>
    <property type="gene ID" value="MVLG_06565"/>
</dbReference>
<reference evidence="1 3" key="3">
    <citation type="journal article" date="2015" name="BMC Genomics">
        <title>Sex and parasites: genomic and transcriptomic analysis of Microbotryum lychnidis-dioicae, the biotrophic and plant-castrating anther smut fungus.</title>
        <authorList>
            <person name="Perlin M.H."/>
            <person name="Amselem J."/>
            <person name="Fontanillas E."/>
            <person name="Toh S.S."/>
            <person name="Chen Z."/>
            <person name="Goldberg J."/>
            <person name="Duplessis S."/>
            <person name="Henrissat B."/>
            <person name="Young S."/>
            <person name="Zeng Q."/>
            <person name="Aguileta G."/>
            <person name="Petit E."/>
            <person name="Badouin H."/>
            <person name="Andrews J."/>
            <person name="Razeeq D."/>
            <person name="Gabaldon T."/>
            <person name="Quesneville H."/>
            <person name="Giraud T."/>
            <person name="Hood M.E."/>
            <person name="Schultz D.J."/>
            <person name="Cuomo C.A."/>
        </authorList>
    </citation>
    <scope>NUCLEOTIDE SEQUENCE [LARGE SCALE GENOMIC DNA]</scope>
    <source>
        <strain evidence="3">p1A1 Lamole</strain>
        <strain evidence="1">P1A1 Lamole</strain>
    </source>
</reference>
<dbReference type="AlphaFoldDB" id="U5HHN9"/>
<protein>
    <submittedName>
        <fullName evidence="1 2">Uncharacterized protein</fullName>
    </submittedName>
</protein>
<evidence type="ECO:0000313" key="2">
    <source>
        <dbReference type="EnsemblFungi" id="MVLG_06565T0"/>
    </source>
</evidence>
<dbReference type="EMBL" id="GL541772">
    <property type="protein sequence ID" value="KDE02905.1"/>
    <property type="molecule type" value="Genomic_DNA"/>
</dbReference>
<organism evidence="1">
    <name type="scientific">Microbotryum lychnidis-dioicae (strain p1A1 Lamole / MvSl-1064)</name>
    <name type="common">Anther smut fungus</name>
    <dbReference type="NCBI Taxonomy" id="683840"/>
    <lineage>
        <taxon>Eukaryota</taxon>
        <taxon>Fungi</taxon>
        <taxon>Dikarya</taxon>
        <taxon>Basidiomycota</taxon>
        <taxon>Pucciniomycotina</taxon>
        <taxon>Microbotryomycetes</taxon>
        <taxon>Microbotryales</taxon>
        <taxon>Microbotryaceae</taxon>
        <taxon>Microbotryum</taxon>
    </lineage>
</organism>